<accession>A0A2G2ZSK6</accession>
<reference evidence="1 2" key="2">
    <citation type="journal article" date="2017" name="Genome Biol.">
        <title>New reference genome sequences of hot pepper reveal the massive evolution of plant disease-resistance genes by retroduplication.</title>
        <authorList>
            <person name="Kim S."/>
            <person name="Park J."/>
            <person name="Yeom S.I."/>
            <person name="Kim Y.M."/>
            <person name="Seo E."/>
            <person name="Kim K.T."/>
            <person name="Kim M.S."/>
            <person name="Lee J.M."/>
            <person name="Cheong K."/>
            <person name="Shin H.S."/>
            <person name="Kim S.B."/>
            <person name="Han K."/>
            <person name="Lee J."/>
            <person name="Park M."/>
            <person name="Lee H.A."/>
            <person name="Lee H.Y."/>
            <person name="Lee Y."/>
            <person name="Oh S."/>
            <person name="Lee J.H."/>
            <person name="Choi E."/>
            <person name="Choi E."/>
            <person name="Lee S.E."/>
            <person name="Jeon J."/>
            <person name="Kim H."/>
            <person name="Choi G."/>
            <person name="Song H."/>
            <person name="Lee J."/>
            <person name="Lee S.C."/>
            <person name="Kwon J.K."/>
            <person name="Lee H.Y."/>
            <person name="Koo N."/>
            <person name="Hong Y."/>
            <person name="Kim R.W."/>
            <person name="Kang W.H."/>
            <person name="Huh J.H."/>
            <person name="Kang B.C."/>
            <person name="Yang T.J."/>
            <person name="Lee Y.H."/>
            <person name="Bennetzen J.L."/>
            <person name="Choi D."/>
        </authorList>
    </citation>
    <scope>NUCLEOTIDE SEQUENCE [LARGE SCALE GENOMIC DNA]</scope>
    <source>
        <strain evidence="2">cv. CM334</strain>
    </source>
</reference>
<keyword evidence="2" id="KW-1185">Reference proteome</keyword>
<evidence type="ECO:0000313" key="2">
    <source>
        <dbReference type="Proteomes" id="UP000222542"/>
    </source>
</evidence>
<proteinExistence type="predicted"/>
<protein>
    <submittedName>
        <fullName evidence="1">Uncharacterized protein</fullName>
    </submittedName>
</protein>
<dbReference type="PANTHER" id="PTHR33022:SF13">
    <property type="entry name" value="UBIQUITIN-LIKE PROTEASE FAMILY PROFILE DOMAIN-CONTAINING PROTEIN"/>
    <property type="match status" value="1"/>
</dbReference>
<dbReference type="PANTHER" id="PTHR33022">
    <property type="entry name" value="DUF1985 DOMAIN-CONTAINING PROTEIN"/>
    <property type="match status" value="1"/>
</dbReference>
<organism evidence="1 2">
    <name type="scientific">Capsicum annuum</name>
    <name type="common">Capsicum pepper</name>
    <dbReference type="NCBI Taxonomy" id="4072"/>
    <lineage>
        <taxon>Eukaryota</taxon>
        <taxon>Viridiplantae</taxon>
        <taxon>Streptophyta</taxon>
        <taxon>Embryophyta</taxon>
        <taxon>Tracheophyta</taxon>
        <taxon>Spermatophyta</taxon>
        <taxon>Magnoliopsida</taxon>
        <taxon>eudicotyledons</taxon>
        <taxon>Gunneridae</taxon>
        <taxon>Pentapetalae</taxon>
        <taxon>asterids</taxon>
        <taxon>lamiids</taxon>
        <taxon>Solanales</taxon>
        <taxon>Solanaceae</taxon>
        <taxon>Solanoideae</taxon>
        <taxon>Capsiceae</taxon>
        <taxon>Capsicum</taxon>
    </lineage>
</organism>
<comment type="caution">
    <text evidence="1">The sequence shown here is derived from an EMBL/GenBank/DDBJ whole genome shotgun (WGS) entry which is preliminary data.</text>
</comment>
<sequence>MHLGFGYIPVQLELVVLAVRWFSGRDMPEKFVNLHEELDKVILETAQIADKMGLAVCMSDEPARKAFIGAPPQFRGIRQQAKIDKDYDVFVCAYAEILSEGQQVHSCGFDAASQRARYTSLLWYYGVKKANERYMSDNGDPPRLRKSVFKKIDASAIVTLE</sequence>
<name>A0A2G2ZSK6_CAPAN</name>
<reference evidence="1 2" key="1">
    <citation type="journal article" date="2014" name="Nat. Genet.">
        <title>Genome sequence of the hot pepper provides insights into the evolution of pungency in Capsicum species.</title>
        <authorList>
            <person name="Kim S."/>
            <person name="Park M."/>
            <person name="Yeom S.I."/>
            <person name="Kim Y.M."/>
            <person name="Lee J.M."/>
            <person name="Lee H.A."/>
            <person name="Seo E."/>
            <person name="Choi J."/>
            <person name="Cheong K."/>
            <person name="Kim K.T."/>
            <person name="Jung K."/>
            <person name="Lee G.W."/>
            <person name="Oh S.K."/>
            <person name="Bae C."/>
            <person name="Kim S.B."/>
            <person name="Lee H.Y."/>
            <person name="Kim S.Y."/>
            <person name="Kim M.S."/>
            <person name="Kang B.C."/>
            <person name="Jo Y.D."/>
            <person name="Yang H.B."/>
            <person name="Jeong H.J."/>
            <person name="Kang W.H."/>
            <person name="Kwon J.K."/>
            <person name="Shin C."/>
            <person name="Lim J.Y."/>
            <person name="Park J.H."/>
            <person name="Huh J.H."/>
            <person name="Kim J.S."/>
            <person name="Kim B.D."/>
            <person name="Cohen O."/>
            <person name="Paran I."/>
            <person name="Suh M.C."/>
            <person name="Lee S.B."/>
            <person name="Kim Y.K."/>
            <person name="Shin Y."/>
            <person name="Noh S.J."/>
            <person name="Park J."/>
            <person name="Seo Y.S."/>
            <person name="Kwon S.Y."/>
            <person name="Kim H.A."/>
            <person name="Park J.M."/>
            <person name="Kim H.J."/>
            <person name="Choi S.B."/>
            <person name="Bosland P.W."/>
            <person name="Reeves G."/>
            <person name="Jo S.H."/>
            <person name="Lee B.W."/>
            <person name="Cho H.T."/>
            <person name="Choi H.S."/>
            <person name="Lee M.S."/>
            <person name="Yu Y."/>
            <person name="Do Choi Y."/>
            <person name="Park B.S."/>
            <person name="van Deynze A."/>
            <person name="Ashrafi H."/>
            <person name="Hill T."/>
            <person name="Kim W.T."/>
            <person name="Pai H.S."/>
            <person name="Ahn H.K."/>
            <person name="Yeam I."/>
            <person name="Giovannoni J.J."/>
            <person name="Rose J.K."/>
            <person name="Sorensen I."/>
            <person name="Lee S.J."/>
            <person name="Kim R.W."/>
            <person name="Choi I.Y."/>
            <person name="Choi B.S."/>
            <person name="Lim J.S."/>
            <person name="Lee Y.H."/>
            <person name="Choi D."/>
        </authorList>
    </citation>
    <scope>NUCLEOTIDE SEQUENCE [LARGE SCALE GENOMIC DNA]</scope>
    <source>
        <strain evidence="2">cv. CM334</strain>
    </source>
</reference>
<gene>
    <name evidence="1" type="ORF">T459_13376</name>
</gene>
<evidence type="ECO:0000313" key="1">
    <source>
        <dbReference type="EMBL" id="PHT84933.1"/>
    </source>
</evidence>
<dbReference type="AlphaFoldDB" id="A0A2G2ZSK6"/>
<dbReference type="Gramene" id="PHT84933">
    <property type="protein sequence ID" value="PHT84933"/>
    <property type="gene ID" value="T459_13376"/>
</dbReference>
<dbReference type="Proteomes" id="UP000222542">
    <property type="component" value="Unassembled WGS sequence"/>
</dbReference>
<dbReference type="EMBL" id="AYRZ02000004">
    <property type="protein sequence ID" value="PHT84933.1"/>
    <property type="molecule type" value="Genomic_DNA"/>
</dbReference>